<dbReference type="EMBL" id="KN833011">
    <property type="protein sequence ID" value="KIM79201.1"/>
    <property type="molecule type" value="Genomic_DNA"/>
</dbReference>
<evidence type="ECO:0000313" key="2">
    <source>
        <dbReference type="Proteomes" id="UP000054166"/>
    </source>
</evidence>
<dbReference type="HOGENOM" id="CLU_1619656_0_0_1"/>
<protein>
    <submittedName>
        <fullName evidence="1">Uncharacterized protein</fullName>
    </submittedName>
</protein>
<reference evidence="1 2" key="1">
    <citation type="submission" date="2014-04" db="EMBL/GenBank/DDBJ databases">
        <authorList>
            <consortium name="DOE Joint Genome Institute"/>
            <person name="Kuo A."/>
            <person name="Tarkka M."/>
            <person name="Buscot F."/>
            <person name="Kohler A."/>
            <person name="Nagy L.G."/>
            <person name="Floudas D."/>
            <person name="Copeland A."/>
            <person name="Barry K.W."/>
            <person name="Cichocki N."/>
            <person name="Veneault-Fourrey C."/>
            <person name="LaButti K."/>
            <person name="Lindquist E.A."/>
            <person name="Lipzen A."/>
            <person name="Lundell T."/>
            <person name="Morin E."/>
            <person name="Murat C."/>
            <person name="Sun H."/>
            <person name="Tunlid A."/>
            <person name="Henrissat B."/>
            <person name="Grigoriev I.V."/>
            <person name="Hibbett D.S."/>
            <person name="Martin F."/>
            <person name="Nordberg H.P."/>
            <person name="Cantor M.N."/>
            <person name="Hua S.X."/>
        </authorList>
    </citation>
    <scope>NUCLEOTIDE SEQUENCE [LARGE SCALE GENOMIC DNA]</scope>
    <source>
        <strain evidence="1 2">F 1598</strain>
    </source>
</reference>
<gene>
    <name evidence="1" type="ORF">PILCRDRAFT_823787</name>
</gene>
<proteinExistence type="predicted"/>
<dbReference type="SUPFAM" id="SSF48613">
    <property type="entry name" value="Heme oxygenase-like"/>
    <property type="match status" value="1"/>
</dbReference>
<organism evidence="1 2">
    <name type="scientific">Piloderma croceum (strain F 1598)</name>
    <dbReference type="NCBI Taxonomy" id="765440"/>
    <lineage>
        <taxon>Eukaryota</taxon>
        <taxon>Fungi</taxon>
        <taxon>Dikarya</taxon>
        <taxon>Basidiomycota</taxon>
        <taxon>Agaricomycotina</taxon>
        <taxon>Agaricomycetes</taxon>
        <taxon>Agaricomycetidae</taxon>
        <taxon>Atheliales</taxon>
        <taxon>Atheliaceae</taxon>
        <taxon>Piloderma</taxon>
    </lineage>
</organism>
<accession>A0A0C3FHE4</accession>
<evidence type="ECO:0000313" key="1">
    <source>
        <dbReference type="EMBL" id="KIM79201.1"/>
    </source>
</evidence>
<dbReference type="InParanoid" id="A0A0C3FHE4"/>
<name>A0A0C3FHE4_PILCF</name>
<dbReference type="AlphaFoldDB" id="A0A0C3FHE4"/>
<dbReference type="InterPro" id="IPR016084">
    <property type="entry name" value="Haem_Oase-like_multi-hlx"/>
</dbReference>
<reference evidence="2" key="2">
    <citation type="submission" date="2015-01" db="EMBL/GenBank/DDBJ databases">
        <title>Evolutionary Origins and Diversification of the Mycorrhizal Mutualists.</title>
        <authorList>
            <consortium name="DOE Joint Genome Institute"/>
            <consortium name="Mycorrhizal Genomics Consortium"/>
            <person name="Kohler A."/>
            <person name="Kuo A."/>
            <person name="Nagy L.G."/>
            <person name="Floudas D."/>
            <person name="Copeland A."/>
            <person name="Barry K.W."/>
            <person name="Cichocki N."/>
            <person name="Veneault-Fourrey C."/>
            <person name="LaButti K."/>
            <person name="Lindquist E.A."/>
            <person name="Lipzen A."/>
            <person name="Lundell T."/>
            <person name="Morin E."/>
            <person name="Murat C."/>
            <person name="Riley R."/>
            <person name="Ohm R."/>
            <person name="Sun H."/>
            <person name="Tunlid A."/>
            <person name="Henrissat B."/>
            <person name="Grigoriev I.V."/>
            <person name="Hibbett D.S."/>
            <person name="Martin F."/>
        </authorList>
    </citation>
    <scope>NUCLEOTIDE SEQUENCE [LARGE SCALE GENOMIC DNA]</scope>
    <source>
        <strain evidence="2">F 1598</strain>
    </source>
</reference>
<dbReference type="Proteomes" id="UP000054166">
    <property type="component" value="Unassembled WGS sequence"/>
</dbReference>
<dbReference type="Gene3D" id="1.20.910.10">
    <property type="entry name" value="Heme oxygenase-like"/>
    <property type="match status" value="1"/>
</dbReference>
<keyword evidence="2" id="KW-1185">Reference proteome</keyword>
<sequence>MFICWDECGGNYLLQKEGIQSLPKILSTGRFHCNMLRSDIRPIFKEDLKPNYSQVTTTYLKGLYERLASHDPVVRASMMVAFEIQGAHMIESLGKALVATYNLEEDLSYCQAHVGGDDPLEVYHVAMTKKLLSTIVTQESKERFINEFRISYTLNFDWCRDITL</sequence>